<feature type="domain" description="D-alanyl-D-alanine carboxypeptidase-like core" evidence="3">
    <location>
        <begin position="85"/>
        <end position="210"/>
    </location>
</feature>
<keyword evidence="2" id="KW-0732">Signal</keyword>
<dbReference type="InterPro" id="IPR009045">
    <property type="entry name" value="Zn_M74/Hedgehog-like"/>
</dbReference>
<accession>A0A2K4DTP5</accession>
<evidence type="ECO:0000313" key="7">
    <source>
        <dbReference type="Proteomes" id="UP000242088"/>
    </source>
</evidence>
<dbReference type="GO" id="GO:0006508">
    <property type="term" value="P:proteolysis"/>
    <property type="evidence" value="ECO:0007669"/>
    <property type="project" value="InterPro"/>
</dbReference>
<dbReference type="Gene3D" id="3.30.1380.10">
    <property type="match status" value="1"/>
</dbReference>
<keyword evidence="6" id="KW-0645">Protease</keyword>
<evidence type="ECO:0000256" key="2">
    <source>
        <dbReference type="SAM" id="SignalP"/>
    </source>
</evidence>
<reference evidence="6" key="3">
    <citation type="submission" date="2018-03" db="EMBL/GenBank/DDBJ databases">
        <authorList>
            <person name="Keele B.F."/>
        </authorList>
    </citation>
    <scope>NUCLEOTIDE SEQUENCE</scope>
    <source>
        <strain evidence="6">SNUC 4143</strain>
        <strain evidence="4">SNUC 761</strain>
    </source>
</reference>
<feature type="chain" id="PRO_5044576746" evidence="2">
    <location>
        <begin position="22"/>
        <end position="230"/>
    </location>
</feature>
<dbReference type="Pfam" id="PF02557">
    <property type="entry name" value="VanY"/>
    <property type="match status" value="1"/>
</dbReference>
<sequence length="230" mass="26002">MKRFFAILITSALLLSACSHENSGDNGDKTNNENNTTDSNHSKNSDSNQKKYKKVVKDGRTYIDGILIVNKEISLPSSYNPGEESESQQALQQLFSDAQQDGINLYKISGFRSYPTQVQLYNNYVERDGKEAADKYSARPGYSEHQTGLTYDVGGVNSDKNLYASFGETKEGQWIAKNAHKYGFIVRYPKGKESITGYQYEPWHLRYLGKDIATDVYHSDKTLEEYVGLK</sequence>
<feature type="region of interest" description="Disordered" evidence="1">
    <location>
        <begin position="22"/>
        <end position="51"/>
    </location>
</feature>
<organism evidence="6 9">
    <name type="scientific">Staphylococcus devriesei</name>
    <dbReference type="NCBI Taxonomy" id="586733"/>
    <lineage>
        <taxon>Bacteria</taxon>
        <taxon>Bacillati</taxon>
        <taxon>Bacillota</taxon>
        <taxon>Bacilli</taxon>
        <taxon>Bacillales</taxon>
        <taxon>Staphylococcaceae</taxon>
        <taxon>Staphylococcus</taxon>
    </lineage>
</organism>
<reference evidence="7 8" key="1">
    <citation type="journal article" date="2016" name="Front. Microbiol.">
        <title>Comprehensive Phylogenetic Analysis of Bovine Non-aureus Staphylococci Species Based on Whole-Genome Sequencing.</title>
        <authorList>
            <person name="Naushad S."/>
            <person name="Barkema H.W."/>
            <person name="Luby C."/>
            <person name="Condas L.A."/>
            <person name="Nobrega D.B."/>
            <person name="Carson D.A."/>
            <person name="De Buck J."/>
        </authorList>
    </citation>
    <scope>NUCLEOTIDE SEQUENCE [LARGE SCALE GENOMIC DNA]</scope>
    <source>
        <strain evidence="5 7">SNUC 1409</strain>
        <strain evidence="6 9">SNUC 4143</strain>
        <strain evidence="4 8">SNUC 761</strain>
    </source>
</reference>
<dbReference type="RefSeq" id="WP_103165649.1">
    <property type="nucleotide sequence ID" value="NZ_CP130489.1"/>
</dbReference>
<dbReference type="InterPro" id="IPR058193">
    <property type="entry name" value="VanY/YodJ_core_dom"/>
</dbReference>
<evidence type="ECO:0000313" key="8">
    <source>
        <dbReference type="Proteomes" id="UP000242547"/>
    </source>
</evidence>
<dbReference type="EMBL" id="PYZH01000020">
    <property type="protein sequence ID" value="PTF15954.1"/>
    <property type="molecule type" value="Genomic_DNA"/>
</dbReference>
<evidence type="ECO:0000313" key="9">
    <source>
        <dbReference type="Proteomes" id="UP000243350"/>
    </source>
</evidence>
<proteinExistence type="predicted"/>
<dbReference type="Proteomes" id="UP000242088">
    <property type="component" value="Unassembled WGS sequence"/>
</dbReference>
<dbReference type="PANTHER" id="PTHR34385:SF1">
    <property type="entry name" value="PEPTIDOGLYCAN L-ALANYL-D-GLUTAMATE ENDOPEPTIDASE CWLK"/>
    <property type="match status" value="1"/>
</dbReference>
<dbReference type="EMBL" id="PYZI01000025">
    <property type="protein sequence ID" value="PTF11017.1"/>
    <property type="molecule type" value="Genomic_DNA"/>
</dbReference>
<feature type="compositionally biased region" description="Basic and acidic residues" evidence="1">
    <location>
        <begin position="22"/>
        <end position="31"/>
    </location>
</feature>
<dbReference type="InterPro" id="IPR003709">
    <property type="entry name" value="VanY-like_core_dom"/>
</dbReference>
<dbReference type="GO" id="GO:0004180">
    <property type="term" value="F:carboxypeptidase activity"/>
    <property type="evidence" value="ECO:0007669"/>
    <property type="project" value="UniProtKB-KW"/>
</dbReference>
<dbReference type="SUPFAM" id="SSF55166">
    <property type="entry name" value="Hedgehog/DD-peptidase"/>
    <property type="match status" value="1"/>
</dbReference>
<keyword evidence="6" id="KW-0121">Carboxypeptidase</keyword>
<evidence type="ECO:0000313" key="5">
    <source>
        <dbReference type="EMBL" id="PTF11017.1"/>
    </source>
</evidence>
<dbReference type="GeneID" id="48886747"/>
<evidence type="ECO:0000313" key="6">
    <source>
        <dbReference type="EMBL" id="PTF15954.1"/>
    </source>
</evidence>
<dbReference type="AlphaFoldDB" id="A0A2K4DTP5"/>
<protein>
    <submittedName>
        <fullName evidence="6">D-alanyl-D-alanine carboxypeptidase family protein</fullName>
    </submittedName>
</protein>
<evidence type="ECO:0000259" key="3">
    <source>
        <dbReference type="Pfam" id="PF02557"/>
    </source>
</evidence>
<dbReference type="InterPro" id="IPR052179">
    <property type="entry name" value="DD-CPase-like"/>
</dbReference>
<keyword evidence="7" id="KW-1185">Reference proteome</keyword>
<dbReference type="OrthoDB" id="9792074at2"/>
<dbReference type="CDD" id="cd14852">
    <property type="entry name" value="LD-carboxypeptidase"/>
    <property type="match status" value="1"/>
</dbReference>
<name>A0A2K4DTP5_9STAP</name>
<evidence type="ECO:0000313" key="4">
    <source>
        <dbReference type="EMBL" id="PTE74593.1"/>
    </source>
</evidence>
<dbReference type="Proteomes" id="UP000243350">
    <property type="component" value="Unassembled WGS sequence"/>
</dbReference>
<dbReference type="Proteomes" id="UP000242547">
    <property type="component" value="Unassembled WGS sequence"/>
</dbReference>
<keyword evidence="6" id="KW-0378">Hydrolase</keyword>
<dbReference type="PROSITE" id="PS51257">
    <property type="entry name" value="PROKAR_LIPOPROTEIN"/>
    <property type="match status" value="1"/>
</dbReference>
<dbReference type="PANTHER" id="PTHR34385">
    <property type="entry name" value="D-ALANYL-D-ALANINE CARBOXYPEPTIDASE"/>
    <property type="match status" value="1"/>
</dbReference>
<reference evidence="5" key="2">
    <citation type="submission" date="2018-03" db="EMBL/GenBank/DDBJ databases">
        <authorList>
            <person name="Naushad S."/>
        </authorList>
    </citation>
    <scope>NUCLEOTIDE SEQUENCE</scope>
    <source>
        <strain evidence="5">SNUC 1409</strain>
    </source>
</reference>
<feature type="signal peptide" evidence="2">
    <location>
        <begin position="1"/>
        <end position="21"/>
    </location>
</feature>
<evidence type="ECO:0000256" key="1">
    <source>
        <dbReference type="SAM" id="MobiDB-lite"/>
    </source>
</evidence>
<gene>
    <name evidence="4" type="ORF">BUY44_00435</name>
    <name evidence="5" type="ORF">BUY47_11740</name>
    <name evidence="6" type="ORF">BUY48_04855</name>
</gene>
<dbReference type="EMBL" id="PYZL01000002">
    <property type="protein sequence ID" value="PTE74593.1"/>
    <property type="molecule type" value="Genomic_DNA"/>
</dbReference>
<comment type="caution">
    <text evidence="6">The sequence shown here is derived from an EMBL/GenBank/DDBJ whole genome shotgun (WGS) entry which is preliminary data.</text>
</comment>